<keyword evidence="7" id="KW-1185">Reference proteome</keyword>
<keyword evidence="2" id="KW-0436">Ligase</keyword>
<dbReference type="Gene3D" id="3.40.50.12780">
    <property type="entry name" value="N-terminal domain of ligase-like"/>
    <property type="match status" value="1"/>
</dbReference>
<dbReference type="InterPro" id="IPR042099">
    <property type="entry name" value="ANL_N_sf"/>
</dbReference>
<feature type="domain" description="AMP-binding enzyme C-terminal" evidence="5">
    <location>
        <begin position="449"/>
        <end position="522"/>
    </location>
</feature>
<protein>
    <submittedName>
        <fullName evidence="6">AMP-binding protein</fullName>
    </submittedName>
</protein>
<dbReference type="SUPFAM" id="SSF56801">
    <property type="entry name" value="Acetyl-CoA synthetase-like"/>
    <property type="match status" value="1"/>
</dbReference>
<evidence type="ECO:0000256" key="2">
    <source>
        <dbReference type="ARBA" id="ARBA00022598"/>
    </source>
</evidence>
<keyword evidence="3" id="KW-1133">Transmembrane helix</keyword>
<keyword evidence="3" id="KW-0472">Membrane</keyword>
<dbReference type="Pfam" id="PF13193">
    <property type="entry name" value="AMP-binding_C"/>
    <property type="match status" value="1"/>
</dbReference>
<dbReference type="PANTHER" id="PTHR43201:SF5">
    <property type="entry name" value="MEDIUM-CHAIN ACYL-COA LIGASE ACSF2, MITOCHONDRIAL"/>
    <property type="match status" value="1"/>
</dbReference>
<dbReference type="Gene3D" id="3.30.300.30">
    <property type="match status" value="1"/>
</dbReference>
<comment type="similarity">
    <text evidence="1">Belongs to the ATP-dependent AMP-binding enzyme family.</text>
</comment>
<dbReference type="Proteomes" id="UP001374803">
    <property type="component" value="Chromosome"/>
</dbReference>
<evidence type="ECO:0000256" key="3">
    <source>
        <dbReference type="SAM" id="Phobius"/>
    </source>
</evidence>
<dbReference type="EMBL" id="CP089983">
    <property type="protein sequence ID" value="WXB04954.1"/>
    <property type="molecule type" value="Genomic_DNA"/>
</dbReference>
<evidence type="ECO:0000256" key="1">
    <source>
        <dbReference type="ARBA" id="ARBA00006432"/>
    </source>
</evidence>
<proteinExistence type="inferred from homology"/>
<feature type="domain" description="AMP-dependent synthetase/ligase" evidence="4">
    <location>
        <begin position="52"/>
        <end position="400"/>
    </location>
</feature>
<gene>
    <name evidence="6" type="ORF">LVJ94_49690</name>
</gene>
<sequence>MHALDAARLCAVGSLALVQSRVLGPVAPWRAIKMGLAVRRCGTSPAMLAAVSAARWPGQLAILDERGALTYAELERRVEALASSLARDFGVGPGRALAVMCRNHRGFIESMLAGARLGADVVLLNTEIPGTQLAGALERHTLGALVHDDEFGPSIAAAGYRGPRVLAWHEGGAGTSLDDLIGRGGRCMARASQAGALVLLTSGTTGAPKGVPRRPSLGAIAGAGVTALARLGLRTREPTFIAVPLFHGFGTVMMIMGLMLGSTLVLRRRFVAEDVAAAIARHRVTSLGVVPVMLQRLLAASVLGRGTALRAVLSGGAPLTPSLATAFMDAVGDVLYNGYGSSEVGIAALATPADLRAAPGTVGRPVLATPIRIVDDRGTPVAVGRTGRIFVGGDMVFDGYSGGGSKDVRAGLMSTGDVGHFDERGRLFIDGRADDMILSGGENVFPQGVENVLGAHDDVLEAAVIGVPDAEFGQRLRAFVVLRSRKTSVEELKEYVRGRVARYEVPRDIVLLDELPRNPTGKVLRSRLRAMN</sequence>
<keyword evidence="3" id="KW-0812">Transmembrane</keyword>
<reference evidence="6" key="1">
    <citation type="submission" date="2021-12" db="EMBL/GenBank/DDBJ databases">
        <title>Discovery of the Pendulisporaceae a myxobacterial family with distinct sporulation behavior and unique specialized metabolism.</title>
        <authorList>
            <person name="Garcia R."/>
            <person name="Popoff A."/>
            <person name="Bader C.D."/>
            <person name="Loehr J."/>
            <person name="Walesch S."/>
            <person name="Walt C."/>
            <person name="Boldt J."/>
            <person name="Bunk B."/>
            <person name="Haeckl F.J.F.P.J."/>
            <person name="Gunesch A.P."/>
            <person name="Birkelbach J."/>
            <person name="Nuebel U."/>
            <person name="Pietschmann T."/>
            <person name="Bach T."/>
            <person name="Mueller R."/>
        </authorList>
    </citation>
    <scope>NUCLEOTIDE SEQUENCE</scope>
    <source>
        <strain evidence="6">MSr11367</strain>
    </source>
</reference>
<evidence type="ECO:0000259" key="4">
    <source>
        <dbReference type="Pfam" id="PF00501"/>
    </source>
</evidence>
<evidence type="ECO:0000313" key="6">
    <source>
        <dbReference type="EMBL" id="WXB04954.1"/>
    </source>
</evidence>
<evidence type="ECO:0000313" key="7">
    <source>
        <dbReference type="Proteomes" id="UP001374803"/>
    </source>
</evidence>
<dbReference type="PANTHER" id="PTHR43201">
    <property type="entry name" value="ACYL-COA SYNTHETASE"/>
    <property type="match status" value="1"/>
</dbReference>
<dbReference type="InterPro" id="IPR045851">
    <property type="entry name" value="AMP-bd_C_sf"/>
</dbReference>
<accession>A0ABZ2L1Z6</accession>
<name>A0ABZ2L1Z6_9BACT</name>
<dbReference type="RefSeq" id="WP_394834597.1">
    <property type="nucleotide sequence ID" value="NZ_CP089929.1"/>
</dbReference>
<dbReference type="PROSITE" id="PS00455">
    <property type="entry name" value="AMP_BINDING"/>
    <property type="match status" value="1"/>
</dbReference>
<dbReference type="InterPro" id="IPR000873">
    <property type="entry name" value="AMP-dep_synth/lig_dom"/>
</dbReference>
<dbReference type="CDD" id="cd04433">
    <property type="entry name" value="AFD_class_I"/>
    <property type="match status" value="1"/>
</dbReference>
<evidence type="ECO:0000259" key="5">
    <source>
        <dbReference type="Pfam" id="PF13193"/>
    </source>
</evidence>
<dbReference type="InterPro" id="IPR020845">
    <property type="entry name" value="AMP-binding_CS"/>
</dbReference>
<organism evidence="6 7">
    <name type="scientific">Pendulispora rubella</name>
    <dbReference type="NCBI Taxonomy" id="2741070"/>
    <lineage>
        <taxon>Bacteria</taxon>
        <taxon>Pseudomonadati</taxon>
        <taxon>Myxococcota</taxon>
        <taxon>Myxococcia</taxon>
        <taxon>Myxococcales</taxon>
        <taxon>Sorangiineae</taxon>
        <taxon>Pendulisporaceae</taxon>
        <taxon>Pendulispora</taxon>
    </lineage>
</organism>
<feature type="transmembrane region" description="Helical" evidence="3">
    <location>
        <begin position="239"/>
        <end position="260"/>
    </location>
</feature>
<dbReference type="Pfam" id="PF00501">
    <property type="entry name" value="AMP-binding"/>
    <property type="match status" value="1"/>
</dbReference>
<dbReference type="InterPro" id="IPR025110">
    <property type="entry name" value="AMP-bd_C"/>
</dbReference>